<organism evidence="2 3">
    <name type="scientific">Novosphingobium clariflavum</name>
    <dbReference type="NCBI Taxonomy" id="2029884"/>
    <lineage>
        <taxon>Bacteria</taxon>
        <taxon>Pseudomonadati</taxon>
        <taxon>Pseudomonadota</taxon>
        <taxon>Alphaproteobacteria</taxon>
        <taxon>Sphingomonadales</taxon>
        <taxon>Sphingomonadaceae</taxon>
        <taxon>Novosphingobium</taxon>
    </lineage>
</organism>
<feature type="region of interest" description="Disordered" evidence="1">
    <location>
        <begin position="27"/>
        <end position="144"/>
    </location>
</feature>
<dbReference type="InterPro" id="IPR024572">
    <property type="entry name" value="RcnB"/>
</dbReference>
<accession>A0ABV6S6B6</accession>
<protein>
    <submittedName>
        <fullName evidence="2">RcnB family protein</fullName>
    </submittedName>
</protein>
<feature type="compositionally biased region" description="Gly residues" evidence="1">
    <location>
        <begin position="39"/>
        <end position="75"/>
    </location>
</feature>
<name>A0ABV6S6B6_9SPHN</name>
<evidence type="ECO:0000313" key="2">
    <source>
        <dbReference type="EMBL" id="MFC0684783.1"/>
    </source>
</evidence>
<dbReference type="Gene3D" id="3.10.450.160">
    <property type="entry name" value="inner membrane protein cigr"/>
    <property type="match status" value="1"/>
</dbReference>
<dbReference type="RefSeq" id="WP_267221994.1">
    <property type="nucleotide sequence ID" value="NZ_JAPCWC010000013.1"/>
</dbReference>
<gene>
    <name evidence="2" type="ORF">ACFFF8_09275</name>
</gene>
<reference evidence="2 3" key="1">
    <citation type="submission" date="2024-09" db="EMBL/GenBank/DDBJ databases">
        <authorList>
            <person name="Sun Q."/>
            <person name="Mori K."/>
        </authorList>
    </citation>
    <scope>NUCLEOTIDE SEQUENCE [LARGE SCALE GENOMIC DNA]</scope>
    <source>
        <strain evidence="2 3">CICC 11035S</strain>
    </source>
</reference>
<dbReference type="EMBL" id="JBHLTM010000028">
    <property type="protein sequence ID" value="MFC0684783.1"/>
    <property type="molecule type" value="Genomic_DNA"/>
</dbReference>
<dbReference type="Proteomes" id="UP001589858">
    <property type="component" value="Unassembled WGS sequence"/>
</dbReference>
<proteinExistence type="predicted"/>
<comment type="caution">
    <text evidence="2">The sequence shown here is derived from an EMBL/GenBank/DDBJ whole genome shotgun (WGS) entry which is preliminary data.</text>
</comment>
<keyword evidence="3" id="KW-1185">Reference proteome</keyword>
<evidence type="ECO:0000313" key="3">
    <source>
        <dbReference type="Proteomes" id="UP001589858"/>
    </source>
</evidence>
<dbReference type="Pfam" id="PF11776">
    <property type="entry name" value="RcnB"/>
    <property type="match status" value="1"/>
</dbReference>
<evidence type="ECO:0000256" key="1">
    <source>
        <dbReference type="SAM" id="MobiDB-lite"/>
    </source>
</evidence>
<sequence length="220" mass="23555">MKYAYLAIIPLLLAPDGLLPGEFAAMAQQHQRPGPSRPPGGGGHANRPPSGGGGHANRPPSGGGNVTRPPSGGGNAQRPPGGSGNHQRPPSGGGNAHRPPNNGHGNGNGHGSNTHRPPPNHGRPPVVHHPHRPGMGRPSTFRPMHAPPYRYPHGYGYRRWHVHMILPAIFLSSTYLFQNYAMIGVGPPPPGYYWVRYGPDLLLVDRRTRAVVDVIYGAFY</sequence>